<protein>
    <submittedName>
        <fullName evidence="1">DUF6401 family natural product biosynthesis protein</fullName>
    </submittedName>
</protein>
<proteinExistence type="predicted"/>
<dbReference type="InterPro" id="IPR045647">
    <property type="entry name" value="DUF6401"/>
</dbReference>
<comment type="caution">
    <text evidence="1">The sequence shown here is derived from an EMBL/GenBank/DDBJ whole genome shotgun (WGS) entry which is preliminary data.</text>
</comment>
<name>A0ABW3M527_9PSEU</name>
<sequence>MFREARGAGWEAPVTWTPDDGVSLRLLACCVVANRR</sequence>
<evidence type="ECO:0000313" key="2">
    <source>
        <dbReference type="Proteomes" id="UP001597045"/>
    </source>
</evidence>
<evidence type="ECO:0000313" key="1">
    <source>
        <dbReference type="EMBL" id="MFD1045810.1"/>
    </source>
</evidence>
<keyword evidence="2" id="KW-1185">Reference proteome</keyword>
<accession>A0ABW3M527</accession>
<reference evidence="2" key="1">
    <citation type="journal article" date="2019" name="Int. J. Syst. Evol. Microbiol.">
        <title>The Global Catalogue of Microorganisms (GCM) 10K type strain sequencing project: providing services to taxonomists for standard genome sequencing and annotation.</title>
        <authorList>
            <consortium name="The Broad Institute Genomics Platform"/>
            <consortium name="The Broad Institute Genome Sequencing Center for Infectious Disease"/>
            <person name="Wu L."/>
            <person name="Ma J."/>
        </authorList>
    </citation>
    <scope>NUCLEOTIDE SEQUENCE [LARGE SCALE GENOMIC DNA]</scope>
    <source>
        <strain evidence="2">JCM 31486</strain>
    </source>
</reference>
<dbReference type="EMBL" id="JBHTIS010000421">
    <property type="protein sequence ID" value="MFD1045810.1"/>
    <property type="molecule type" value="Genomic_DNA"/>
</dbReference>
<organism evidence="1 2">
    <name type="scientific">Kibdelosporangium lantanae</name>
    <dbReference type="NCBI Taxonomy" id="1497396"/>
    <lineage>
        <taxon>Bacteria</taxon>
        <taxon>Bacillati</taxon>
        <taxon>Actinomycetota</taxon>
        <taxon>Actinomycetes</taxon>
        <taxon>Pseudonocardiales</taxon>
        <taxon>Pseudonocardiaceae</taxon>
        <taxon>Kibdelosporangium</taxon>
    </lineage>
</organism>
<dbReference type="Pfam" id="PF19939">
    <property type="entry name" value="DUF6401"/>
    <property type="match status" value="1"/>
</dbReference>
<dbReference type="Proteomes" id="UP001597045">
    <property type="component" value="Unassembled WGS sequence"/>
</dbReference>
<gene>
    <name evidence="1" type="ORF">ACFQ1S_09680</name>
</gene>